<feature type="compositionally biased region" description="Polar residues" evidence="1">
    <location>
        <begin position="37"/>
        <end position="54"/>
    </location>
</feature>
<dbReference type="OMA" id="DETMMTT"/>
<dbReference type="InterPro" id="IPR012881">
    <property type="entry name" value="DUF1685"/>
</dbReference>
<gene>
    <name evidence="2" type="ORF">TanjilG_24246</name>
</gene>
<reference evidence="2 3" key="1">
    <citation type="journal article" date="2017" name="Plant Biotechnol. J.">
        <title>A comprehensive draft genome sequence for lupin (Lupinus angustifolius), an emerging health food: insights into plant-microbe interactions and legume evolution.</title>
        <authorList>
            <person name="Hane J.K."/>
            <person name="Ming Y."/>
            <person name="Kamphuis L.G."/>
            <person name="Nelson M.N."/>
            <person name="Garg G."/>
            <person name="Atkins C.A."/>
            <person name="Bayer P.E."/>
            <person name="Bravo A."/>
            <person name="Bringans S."/>
            <person name="Cannon S."/>
            <person name="Edwards D."/>
            <person name="Foley R."/>
            <person name="Gao L.L."/>
            <person name="Harrison M.J."/>
            <person name="Huang W."/>
            <person name="Hurgobin B."/>
            <person name="Li S."/>
            <person name="Liu C.W."/>
            <person name="McGrath A."/>
            <person name="Morahan G."/>
            <person name="Murray J."/>
            <person name="Weller J."/>
            <person name="Jian J."/>
            <person name="Singh K.B."/>
        </authorList>
    </citation>
    <scope>NUCLEOTIDE SEQUENCE [LARGE SCALE GENOMIC DNA]</scope>
    <source>
        <strain evidence="3">cv. Tanjil</strain>
        <tissue evidence="2">Whole plant</tissue>
    </source>
</reference>
<dbReference type="Pfam" id="PF07939">
    <property type="entry name" value="DUF1685"/>
    <property type="match status" value="1"/>
</dbReference>
<feature type="compositionally biased region" description="Basic residues" evidence="1">
    <location>
        <begin position="74"/>
        <end position="91"/>
    </location>
</feature>
<organism evidence="2 3">
    <name type="scientific">Lupinus angustifolius</name>
    <name type="common">Narrow-leaved blue lupine</name>
    <dbReference type="NCBI Taxonomy" id="3871"/>
    <lineage>
        <taxon>Eukaryota</taxon>
        <taxon>Viridiplantae</taxon>
        <taxon>Streptophyta</taxon>
        <taxon>Embryophyta</taxon>
        <taxon>Tracheophyta</taxon>
        <taxon>Spermatophyta</taxon>
        <taxon>Magnoliopsida</taxon>
        <taxon>eudicotyledons</taxon>
        <taxon>Gunneridae</taxon>
        <taxon>Pentapetalae</taxon>
        <taxon>rosids</taxon>
        <taxon>fabids</taxon>
        <taxon>Fabales</taxon>
        <taxon>Fabaceae</taxon>
        <taxon>Papilionoideae</taxon>
        <taxon>50 kb inversion clade</taxon>
        <taxon>genistoids sensu lato</taxon>
        <taxon>core genistoids</taxon>
        <taxon>Genisteae</taxon>
        <taxon>Lupinus</taxon>
    </lineage>
</organism>
<proteinExistence type="predicted"/>
<dbReference type="Gramene" id="OIW00516">
    <property type="protein sequence ID" value="OIW00516"/>
    <property type="gene ID" value="TanjilG_24246"/>
</dbReference>
<dbReference type="Proteomes" id="UP000188354">
    <property type="component" value="Chromosome LG12"/>
</dbReference>
<dbReference type="PANTHER" id="PTHR33785">
    <property type="entry name" value="OS06G0550800 PROTEIN"/>
    <property type="match status" value="1"/>
</dbReference>
<feature type="compositionally biased region" description="Basic and acidic residues" evidence="1">
    <location>
        <begin position="1"/>
        <end position="11"/>
    </location>
</feature>
<evidence type="ECO:0000313" key="2">
    <source>
        <dbReference type="EMBL" id="OIW00516.1"/>
    </source>
</evidence>
<protein>
    <recommendedName>
        <fullName evidence="4">DUF1685 family protein</fullName>
    </recommendedName>
</protein>
<dbReference type="AlphaFoldDB" id="A0A1J7GJ86"/>
<dbReference type="PANTHER" id="PTHR33785:SF12">
    <property type="entry name" value="DUF1685 FAMILY PROTEIN"/>
    <property type="match status" value="1"/>
</dbReference>
<keyword evidence="3" id="KW-1185">Reference proteome</keyword>
<accession>A0A1J7GJ86</accession>
<name>A0A1J7GJ86_LUPAN</name>
<sequence>MKEESLSEPKLARIQTNHSRSNSDQSLTSFKHGHDSLSPTSVLLPSHQKLQTILSGKEVTDSEPENSASEKVLSAKKNKNITRGSERKKIRGSKSLSDLEIEELKGFMDLGFVFSEEDKDSSLASIIPGLQRLGKKNEEVGDSNDESLVPRPYLSEAWDVYDTRKKENPLKNWKVPAINNETDMKDTLRWWAHTVASTVR</sequence>
<feature type="compositionally biased region" description="Polar residues" evidence="1">
    <location>
        <begin position="14"/>
        <end position="29"/>
    </location>
</feature>
<dbReference type="EMBL" id="CM007372">
    <property type="protein sequence ID" value="OIW00516.1"/>
    <property type="molecule type" value="Genomic_DNA"/>
</dbReference>
<evidence type="ECO:0008006" key="4">
    <source>
        <dbReference type="Google" id="ProtNLM"/>
    </source>
</evidence>
<evidence type="ECO:0000256" key="1">
    <source>
        <dbReference type="SAM" id="MobiDB-lite"/>
    </source>
</evidence>
<evidence type="ECO:0000313" key="3">
    <source>
        <dbReference type="Proteomes" id="UP000188354"/>
    </source>
</evidence>
<dbReference type="STRING" id="3871.A0A1J7GJ86"/>
<feature type="region of interest" description="Disordered" evidence="1">
    <location>
        <begin position="1"/>
        <end position="91"/>
    </location>
</feature>